<keyword evidence="2" id="KW-1133">Transmembrane helix</keyword>
<comment type="caution">
    <text evidence="3">The sequence shown here is derived from an EMBL/GenBank/DDBJ whole genome shotgun (WGS) entry which is preliminary data.</text>
</comment>
<accession>A0A7U7PYU0</accession>
<evidence type="ECO:0000256" key="1">
    <source>
        <dbReference type="SAM" id="MobiDB-lite"/>
    </source>
</evidence>
<dbReference type="EMBL" id="CVOU01000018">
    <property type="protein sequence ID" value="CRI26182.1"/>
    <property type="molecule type" value="Genomic_DNA"/>
</dbReference>
<feature type="compositionally biased region" description="Basic and acidic residues" evidence="1">
    <location>
        <begin position="234"/>
        <end position="252"/>
    </location>
</feature>
<keyword evidence="4" id="KW-1185">Reference proteome</keyword>
<feature type="compositionally biased region" description="Basic and acidic residues" evidence="1">
    <location>
        <begin position="268"/>
        <end position="311"/>
    </location>
</feature>
<organism evidence="3 4">
    <name type="scientific">Staphylococcus argenteus</name>
    <dbReference type="NCBI Taxonomy" id="985002"/>
    <lineage>
        <taxon>Bacteria</taxon>
        <taxon>Bacillati</taxon>
        <taxon>Bacillota</taxon>
        <taxon>Bacilli</taxon>
        <taxon>Bacillales</taxon>
        <taxon>Staphylococcaceae</taxon>
        <taxon>Staphylococcus</taxon>
    </lineage>
</organism>
<protein>
    <submittedName>
        <fullName evidence="3">Putative Iron-transporting membrane protein</fullName>
    </submittedName>
</protein>
<keyword evidence="2" id="KW-0472">Membrane</keyword>
<evidence type="ECO:0000313" key="4">
    <source>
        <dbReference type="Proteomes" id="UP000236509"/>
    </source>
</evidence>
<feature type="region of interest" description="Disordered" evidence="1">
    <location>
        <begin position="178"/>
        <end position="321"/>
    </location>
</feature>
<name>A0A7U7PYU0_9STAP</name>
<evidence type="ECO:0000313" key="3">
    <source>
        <dbReference type="EMBL" id="CRI26182.1"/>
    </source>
</evidence>
<feature type="compositionally biased region" description="Polar residues" evidence="1">
    <location>
        <begin position="223"/>
        <end position="232"/>
    </location>
</feature>
<gene>
    <name evidence="3" type="ORF">BN1326_60248</name>
</gene>
<dbReference type="RefSeq" id="WP_031787752.1">
    <property type="nucleotide sequence ID" value="NZ_AP018562.1"/>
</dbReference>
<dbReference type="AlphaFoldDB" id="A0A7U7PYU0"/>
<evidence type="ECO:0000256" key="2">
    <source>
        <dbReference type="SAM" id="Phobius"/>
    </source>
</evidence>
<feature type="transmembrane region" description="Helical" evidence="2">
    <location>
        <begin position="331"/>
        <end position="351"/>
    </location>
</feature>
<feature type="compositionally biased region" description="Basic and acidic residues" evidence="1">
    <location>
        <begin position="206"/>
        <end position="222"/>
    </location>
</feature>
<keyword evidence="2" id="KW-0812">Transmembrane</keyword>
<reference evidence="3 4" key="1">
    <citation type="submission" date="2015-04" db="EMBL/GenBank/DDBJ databases">
        <authorList>
            <person name="Cao L."/>
            <person name="Gao C.H."/>
        </authorList>
    </citation>
    <scope>NUCLEOTIDE SEQUENCE [LARGE SCALE GENOMIC DNA]</scope>
    <source>
        <strain evidence="3 4">SH3</strain>
    </source>
</reference>
<feature type="compositionally biased region" description="Polar residues" evidence="1">
    <location>
        <begin position="188"/>
        <end position="204"/>
    </location>
</feature>
<sequence length="359" mass="41182">MNINNKIVTKSIIALTSLLILTYTTTIGSVLADEIKHPSAKFNQTEAKDKLELTTSIFDEEIKEDKTIELQLFDKENKNITEEQQLVDVKSQLISDLTGKLYLQLKLKGQFDKEQLVFQNDKNEELSHVTKVENDHSLVRVLIEQHMNKINMHVKTSTENEEQENKETVYSIHFKEKTDKHDDGQEVPSKNQNNPNDQLKLNENNSDDKKSNQQLDNQEKRTSLITEKSLNEASAEKDKVQQERNKKVENEQPKASGTLKVENSPPAVKKDENNHKAKSKQKDEKSKKEKKKVIEKEKALPAFDRNDDKNDSSQLSSDIKELDKPNHKKQYILFGAGIVLATILLISAHLYSRKRGNQV</sequence>
<proteinExistence type="predicted"/>
<dbReference type="Proteomes" id="UP000236509">
    <property type="component" value="Unassembled WGS sequence"/>
</dbReference>